<proteinExistence type="inferred from homology"/>
<dbReference type="InterPro" id="IPR008045">
    <property type="entry name" value="MCM2"/>
</dbReference>
<feature type="region of interest" description="Disordered" evidence="11">
    <location>
        <begin position="700"/>
        <end position="729"/>
    </location>
</feature>
<dbReference type="SUPFAM" id="SSF50249">
    <property type="entry name" value="Nucleic acid-binding proteins"/>
    <property type="match status" value="1"/>
</dbReference>
<dbReference type="InterPro" id="IPR059098">
    <property type="entry name" value="WHD_MCM2"/>
</dbReference>
<keyword evidence="7" id="KW-0347">Helicase</keyword>
<protein>
    <recommendedName>
        <fullName evidence="3">DNA replication licensing factor MCM2</fullName>
        <ecNumber evidence="2">3.6.4.12</ecNumber>
    </recommendedName>
</protein>
<dbReference type="EC" id="3.6.4.12" evidence="2"/>
<comment type="similarity">
    <text evidence="1">Belongs to the MCM family.</text>
</comment>
<feature type="region of interest" description="Disordered" evidence="11">
    <location>
        <begin position="1"/>
        <end position="89"/>
    </location>
</feature>
<dbReference type="Pfam" id="PF17855">
    <property type="entry name" value="MCM_lid"/>
    <property type="match status" value="1"/>
</dbReference>
<dbReference type="FunFam" id="3.40.50.300:FF:000138">
    <property type="entry name" value="DNA helicase"/>
    <property type="match status" value="1"/>
</dbReference>
<keyword evidence="6" id="KW-0378">Hydrolase</keyword>
<evidence type="ECO:0000256" key="8">
    <source>
        <dbReference type="ARBA" id="ARBA00022840"/>
    </source>
</evidence>
<dbReference type="PROSITE" id="PS50051">
    <property type="entry name" value="MCM_2"/>
    <property type="match status" value="1"/>
</dbReference>
<feature type="domain" description="MCM C-terminal AAA(+) ATPase" evidence="12">
    <location>
        <begin position="491"/>
        <end position="697"/>
    </location>
</feature>
<evidence type="ECO:0000313" key="13">
    <source>
        <dbReference type="EMBL" id="TFJ84134.1"/>
    </source>
</evidence>
<keyword evidence="14" id="KW-1185">Reference proteome</keyword>
<evidence type="ECO:0000256" key="3">
    <source>
        <dbReference type="ARBA" id="ARBA00018925"/>
    </source>
</evidence>
<dbReference type="InterPro" id="IPR012340">
    <property type="entry name" value="NA-bd_OB-fold"/>
</dbReference>
<dbReference type="SUPFAM" id="SSF52540">
    <property type="entry name" value="P-loop containing nucleoside triphosphate hydrolases"/>
    <property type="match status" value="1"/>
</dbReference>
<dbReference type="GO" id="GO:0016787">
    <property type="term" value="F:hydrolase activity"/>
    <property type="evidence" value="ECO:0007669"/>
    <property type="project" value="UniProtKB-KW"/>
</dbReference>
<evidence type="ECO:0000259" key="12">
    <source>
        <dbReference type="PROSITE" id="PS50051"/>
    </source>
</evidence>
<dbReference type="GO" id="GO:1902975">
    <property type="term" value="P:mitotic DNA replication initiation"/>
    <property type="evidence" value="ECO:0007669"/>
    <property type="project" value="TreeGrafter"/>
</dbReference>
<dbReference type="Gene3D" id="2.40.50.140">
    <property type="entry name" value="Nucleic acid-binding proteins"/>
    <property type="match status" value="1"/>
</dbReference>
<dbReference type="GO" id="GO:0042555">
    <property type="term" value="C:MCM complex"/>
    <property type="evidence" value="ECO:0007669"/>
    <property type="project" value="InterPro"/>
</dbReference>
<name>A0A4D9CZW1_9STRA</name>
<organism evidence="13 14">
    <name type="scientific">Nannochloropsis salina CCMP1776</name>
    <dbReference type="NCBI Taxonomy" id="1027361"/>
    <lineage>
        <taxon>Eukaryota</taxon>
        <taxon>Sar</taxon>
        <taxon>Stramenopiles</taxon>
        <taxon>Ochrophyta</taxon>
        <taxon>Eustigmatophyceae</taxon>
        <taxon>Eustigmatales</taxon>
        <taxon>Monodopsidaceae</taxon>
        <taxon>Microchloropsis</taxon>
        <taxon>Microchloropsis salina</taxon>
    </lineage>
</organism>
<dbReference type="GO" id="GO:0005524">
    <property type="term" value="F:ATP binding"/>
    <property type="evidence" value="ECO:0007669"/>
    <property type="project" value="UniProtKB-KW"/>
</dbReference>
<dbReference type="PANTHER" id="PTHR11630">
    <property type="entry name" value="DNA REPLICATION LICENSING FACTOR MCM FAMILY MEMBER"/>
    <property type="match status" value="1"/>
</dbReference>
<evidence type="ECO:0000256" key="7">
    <source>
        <dbReference type="ARBA" id="ARBA00022806"/>
    </source>
</evidence>
<comment type="caution">
    <text evidence="13">The sequence shown here is derived from an EMBL/GenBank/DDBJ whole genome shotgun (WGS) entry which is preliminary data.</text>
</comment>
<dbReference type="Pfam" id="PF12619">
    <property type="entry name" value="MCM2_N"/>
    <property type="match status" value="1"/>
</dbReference>
<keyword evidence="9" id="KW-0238">DNA-binding</keyword>
<evidence type="ECO:0000256" key="6">
    <source>
        <dbReference type="ARBA" id="ARBA00022801"/>
    </source>
</evidence>
<dbReference type="Gene3D" id="2.20.28.10">
    <property type="match status" value="1"/>
</dbReference>
<dbReference type="PANTHER" id="PTHR11630:SF44">
    <property type="entry name" value="DNA REPLICATION LICENSING FACTOR MCM2"/>
    <property type="match status" value="1"/>
</dbReference>
<dbReference type="GO" id="GO:0017116">
    <property type="term" value="F:single-stranded DNA helicase activity"/>
    <property type="evidence" value="ECO:0007669"/>
    <property type="project" value="TreeGrafter"/>
</dbReference>
<evidence type="ECO:0000256" key="5">
    <source>
        <dbReference type="ARBA" id="ARBA00022741"/>
    </source>
</evidence>
<dbReference type="SMART" id="SM00350">
    <property type="entry name" value="MCM"/>
    <property type="match status" value="1"/>
</dbReference>
<dbReference type="EMBL" id="SDOX01000020">
    <property type="protein sequence ID" value="TFJ84134.1"/>
    <property type="molecule type" value="Genomic_DNA"/>
</dbReference>
<dbReference type="PRINTS" id="PR01657">
    <property type="entry name" value="MCMFAMILY"/>
</dbReference>
<dbReference type="GO" id="GO:0003697">
    <property type="term" value="F:single-stranded DNA binding"/>
    <property type="evidence" value="ECO:0007669"/>
    <property type="project" value="TreeGrafter"/>
</dbReference>
<keyword evidence="10" id="KW-0131">Cell cycle</keyword>
<dbReference type="InterPro" id="IPR033762">
    <property type="entry name" value="MCM_OB"/>
</dbReference>
<keyword evidence="5" id="KW-0547">Nucleotide-binding</keyword>
<dbReference type="PRINTS" id="PR01658">
    <property type="entry name" value="MCMPROTEIN2"/>
</dbReference>
<evidence type="ECO:0000256" key="11">
    <source>
        <dbReference type="SAM" id="MobiDB-lite"/>
    </source>
</evidence>
<dbReference type="InterPro" id="IPR031327">
    <property type="entry name" value="MCM"/>
</dbReference>
<gene>
    <name evidence="13" type="ORF">NSK_004607</name>
</gene>
<dbReference type="AlphaFoldDB" id="A0A4D9CZW1"/>
<dbReference type="InterPro" id="IPR027925">
    <property type="entry name" value="MCM_N"/>
</dbReference>
<dbReference type="Gene3D" id="3.30.1640.10">
    <property type="entry name" value="mini-chromosome maintenance (MCM) complex, chain A, domain 1"/>
    <property type="match status" value="1"/>
</dbReference>
<dbReference type="InterPro" id="IPR001208">
    <property type="entry name" value="MCM_dom"/>
</dbReference>
<dbReference type="GO" id="GO:0005634">
    <property type="term" value="C:nucleus"/>
    <property type="evidence" value="ECO:0007669"/>
    <property type="project" value="InterPro"/>
</dbReference>
<dbReference type="Pfam" id="PF23669">
    <property type="entry name" value="WHD_MCM2"/>
    <property type="match status" value="1"/>
</dbReference>
<sequence length="930" mass="105160">MSSFGQGGEGGGEGGEANKRRRVLMDSDDEEEDMAPPPPPLAPSLSPLPGVAEQLDAASDLEEVIEEEGVEEEPVTDEDPDGLDAGLSDEEGEDLMENMEADYVAIPELDTYDMGNLDHREYSAMDFDARRAAEAEIAERTEQRGRLDDILDRYGDEDEEARDRRRGMFDQRRQQQLELEGMELEDEELNLEAYDVPLREWIAEDRTRREVKRRFRTLLEGSKDGSNRLRYMDAIRHMCAANMASLEVHYEVLREEQPTLALWLMDAPEDILEVFDEVANEVVLKHFRHYKTMLRDHVHVRIVGHQIVLSLRLLRQSHLNKLVRVVGVVTRRTQVFPQVQSVTFDCTHCKHSVGPFKQAEGAELRPELCIMCERTGSFRINQAATVYRNYQKIVLQESPGTVPAGRVPRYKEVILTADLIDRARPGEDIEVTGTYKYRAEGLSGKQKGGFPVFSTCIEANYIHKREDLFSMFHITDDDKADIHRIAAAPNTAELLTSAFAPSIHGHDKIKLTLLLALFSGVEKNVYNKHRIRGDINVLLLGDPGTAKSQFLKYLEKVAPRAVYTTGKGASAVGLTAGVHRDPMTKEWTLEGGALVLADRGMCLIDEFDKMNDSDRTSIHEALEQQSISVSKAGIVTSLQARCSVVAAANPIGGRYDSSLTFAENVELTDPILQRLDMLCVLQDIVDPIADERLADFVVRSHQRSHSASTRGESGPAPEEDPIAGRTPSATPSQRLLTKYIMYARSNVRPQIQDVDQDKIERLYVDLRRESKQCGGVPIAVRHIESIIRMSEAHAKMHLRDHVRDDDVNVAISLMLHSFLQAQKFSVRTSLERGFRRYITRATDFNQLLMSELQKLMRDNLTYNMMRRGRIPEDEEPTLEVPLSELEERAAELRIYDIRPFLQGEMFRGHGLVVETVVGRHGAVRMIRKVR</sequence>
<dbReference type="InterPro" id="IPR041562">
    <property type="entry name" value="MCM_lid"/>
</dbReference>
<dbReference type="OrthoDB" id="844at2759"/>
<dbReference type="GO" id="GO:0000727">
    <property type="term" value="P:double-strand break repair via break-induced replication"/>
    <property type="evidence" value="ECO:0007669"/>
    <property type="project" value="TreeGrafter"/>
</dbReference>
<keyword evidence="8" id="KW-0067">ATP-binding</keyword>
<evidence type="ECO:0000256" key="10">
    <source>
        <dbReference type="ARBA" id="ARBA00023306"/>
    </source>
</evidence>
<dbReference type="InterPro" id="IPR027417">
    <property type="entry name" value="P-loop_NTPase"/>
</dbReference>
<dbReference type="Gene3D" id="3.40.50.300">
    <property type="entry name" value="P-loop containing nucleotide triphosphate hydrolases"/>
    <property type="match status" value="1"/>
</dbReference>
<keyword evidence="4" id="KW-0235">DNA replication</keyword>
<dbReference type="Pfam" id="PF14551">
    <property type="entry name" value="MCM_N"/>
    <property type="match status" value="1"/>
</dbReference>
<feature type="compositionally biased region" description="Gly residues" evidence="11">
    <location>
        <begin position="1"/>
        <end position="15"/>
    </location>
</feature>
<evidence type="ECO:0000313" key="14">
    <source>
        <dbReference type="Proteomes" id="UP000355283"/>
    </source>
</evidence>
<evidence type="ECO:0000256" key="9">
    <source>
        <dbReference type="ARBA" id="ARBA00023125"/>
    </source>
</evidence>
<feature type="compositionally biased region" description="Acidic residues" evidence="11">
    <location>
        <begin position="59"/>
        <end position="89"/>
    </location>
</feature>
<dbReference type="GO" id="GO:0043138">
    <property type="term" value="F:3'-5' DNA helicase activity"/>
    <property type="evidence" value="ECO:0007669"/>
    <property type="project" value="TreeGrafter"/>
</dbReference>
<evidence type="ECO:0000256" key="4">
    <source>
        <dbReference type="ARBA" id="ARBA00022705"/>
    </source>
</evidence>
<evidence type="ECO:0000256" key="1">
    <source>
        <dbReference type="ARBA" id="ARBA00008010"/>
    </source>
</evidence>
<reference evidence="13 14" key="1">
    <citation type="submission" date="2019-01" db="EMBL/GenBank/DDBJ databases">
        <title>Nuclear Genome Assembly of the Microalgal Biofuel strain Nannochloropsis salina CCMP1776.</title>
        <authorList>
            <person name="Hovde B."/>
        </authorList>
    </citation>
    <scope>NUCLEOTIDE SEQUENCE [LARGE SCALE GENOMIC DNA]</scope>
    <source>
        <strain evidence="13 14">CCMP1776</strain>
    </source>
</reference>
<dbReference type="Proteomes" id="UP000355283">
    <property type="component" value="Unassembled WGS sequence"/>
</dbReference>
<dbReference type="Pfam" id="PF00493">
    <property type="entry name" value="MCM"/>
    <property type="match status" value="1"/>
</dbReference>
<evidence type="ECO:0000256" key="2">
    <source>
        <dbReference type="ARBA" id="ARBA00012551"/>
    </source>
</evidence>
<dbReference type="Pfam" id="PF17207">
    <property type="entry name" value="MCM_OB"/>
    <property type="match status" value="1"/>
</dbReference>
<accession>A0A4D9CZW1</accession>